<dbReference type="Proteomes" id="UP000682733">
    <property type="component" value="Unassembled WGS sequence"/>
</dbReference>
<comment type="caution">
    <text evidence="2">The sequence shown here is derived from an EMBL/GenBank/DDBJ whole genome shotgun (WGS) entry which is preliminary data.</text>
</comment>
<dbReference type="Proteomes" id="UP000677228">
    <property type="component" value="Unassembled WGS sequence"/>
</dbReference>
<feature type="non-terminal residue" evidence="2">
    <location>
        <position position="1"/>
    </location>
</feature>
<evidence type="ECO:0000313" key="3">
    <source>
        <dbReference type="Proteomes" id="UP000682733"/>
    </source>
</evidence>
<evidence type="ECO:0000313" key="1">
    <source>
        <dbReference type="EMBL" id="CAF1590828.1"/>
    </source>
</evidence>
<gene>
    <name evidence="1" type="ORF">OVA965_LOCUS41535</name>
    <name evidence="2" type="ORF">TMI583_LOCUS43205</name>
</gene>
<sequence>WARHVPDERRFTSVRTTDEQYATAKLTNDDKEKPLSFEDQVLASEALWAMNAARKGLSYSSVDSARELLKKLFQTVEWFSSSR</sequence>
<organism evidence="2 3">
    <name type="scientific">Didymodactylos carnosus</name>
    <dbReference type="NCBI Taxonomy" id="1234261"/>
    <lineage>
        <taxon>Eukaryota</taxon>
        <taxon>Metazoa</taxon>
        <taxon>Spiralia</taxon>
        <taxon>Gnathifera</taxon>
        <taxon>Rotifera</taxon>
        <taxon>Eurotatoria</taxon>
        <taxon>Bdelloidea</taxon>
        <taxon>Philodinida</taxon>
        <taxon>Philodinidae</taxon>
        <taxon>Didymodactylos</taxon>
    </lineage>
</organism>
<protein>
    <submittedName>
        <fullName evidence="2">Uncharacterized protein</fullName>
    </submittedName>
</protein>
<proteinExistence type="predicted"/>
<dbReference type="EMBL" id="CAJNOK010048123">
    <property type="protein sequence ID" value="CAF1590828.1"/>
    <property type="molecule type" value="Genomic_DNA"/>
</dbReference>
<accession>A0A8S2VFV8</accession>
<name>A0A8S2VFV8_9BILA</name>
<evidence type="ECO:0000313" key="2">
    <source>
        <dbReference type="EMBL" id="CAF4394492.1"/>
    </source>
</evidence>
<dbReference type="EMBL" id="CAJOBA010071513">
    <property type="protein sequence ID" value="CAF4394492.1"/>
    <property type="molecule type" value="Genomic_DNA"/>
</dbReference>
<reference evidence="2" key="1">
    <citation type="submission" date="2021-02" db="EMBL/GenBank/DDBJ databases">
        <authorList>
            <person name="Nowell W R."/>
        </authorList>
    </citation>
    <scope>NUCLEOTIDE SEQUENCE</scope>
</reference>
<dbReference type="AlphaFoldDB" id="A0A8S2VFV8"/>